<feature type="domain" description="BBS2 C-terminal helix bundle" evidence="12">
    <location>
        <begin position="669"/>
        <end position="695"/>
    </location>
</feature>
<feature type="domain" description="BBS2 hairpin" evidence="13">
    <location>
        <begin position="567"/>
        <end position="664"/>
    </location>
</feature>
<proteinExistence type="predicted"/>
<evidence type="ECO:0000256" key="4">
    <source>
        <dbReference type="ARBA" id="ARBA00023069"/>
    </source>
</evidence>
<evidence type="ECO:0000313" key="14">
    <source>
        <dbReference type="EMBL" id="KAG8458569.1"/>
    </source>
</evidence>
<feature type="domain" description="Ciliary BBSome complex subunit 2 middle region" evidence="10">
    <location>
        <begin position="156"/>
        <end position="262"/>
    </location>
</feature>
<gene>
    <name evidence="14" type="ORF">KFE25_003104</name>
</gene>
<dbReference type="Pfam" id="PF14783">
    <property type="entry name" value="BBS2_Mid"/>
    <property type="match status" value="1"/>
</dbReference>
<dbReference type="Pfam" id="PF23353">
    <property type="entry name" value="BBS2_hp"/>
    <property type="match status" value="1"/>
</dbReference>
<dbReference type="Pfam" id="PF14781">
    <property type="entry name" value="BBS2_N"/>
    <property type="match status" value="1"/>
</dbReference>
<dbReference type="OrthoDB" id="2120021at2759"/>
<keyword evidence="3" id="KW-0963">Cytoplasm</keyword>
<organism evidence="14 15">
    <name type="scientific">Diacronema lutheri</name>
    <name type="common">Unicellular marine alga</name>
    <name type="synonym">Monochrysis lutheri</name>
    <dbReference type="NCBI Taxonomy" id="2081491"/>
    <lineage>
        <taxon>Eukaryota</taxon>
        <taxon>Haptista</taxon>
        <taxon>Haptophyta</taxon>
        <taxon>Pavlovophyceae</taxon>
        <taxon>Pavlovales</taxon>
        <taxon>Pavlovaceae</taxon>
        <taxon>Diacronema</taxon>
    </lineage>
</organism>
<keyword evidence="4" id="KW-0969">Cilium</keyword>
<evidence type="ECO:0000256" key="5">
    <source>
        <dbReference type="ARBA" id="ARBA00023212"/>
    </source>
</evidence>
<evidence type="ECO:0000259" key="8">
    <source>
        <dbReference type="Pfam" id="PF14781"/>
    </source>
</evidence>
<dbReference type="InterPro" id="IPR015943">
    <property type="entry name" value="WD40/YVTN_repeat-like_dom_sf"/>
</dbReference>
<evidence type="ECO:0000259" key="9">
    <source>
        <dbReference type="Pfam" id="PF14782"/>
    </source>
</evidence>
<evidence type="ECO:0000256" key="7">
    <source>
        <dbReference type="SAM" id="Coils"/>
    </source>
</evidence>
<dbReference type="PANTHER" id="PTHR32465:SF0">
    <property type="entry name" value="BARDET-BIEDL SYNDROME 2 PROTEIN"/>
    <property type="match status" value="1"/>
</dbReference>
<evidence type="ECO:0000256" key="1">
    <source>
        <dbReference type="ARBA" id="ARBA00004138"/>
    </source>
</evidence>
<dbReference type="InterPro" id="IPR029430">
    <property type="entry name" value="BBS2_N"/>
</dbReference>
<feature type="coiled-coil region" evidence="7">
    <location>
        <begin position="328"/>
        <end position="355"/>
    </location>
</feature>
<comment type="subcellular location">
    <subcellularLocation>
        <location evidence="1">Cell projection</location>
        <location evidence="1">Cilium</location>
    </subcellularLocation>
    <subcellularLocation>
        <location evidence="2">Cytoplasm</location>
        <location evidence="2">Cytoskeleton</location>
    </subcellularLocation>
</comment>
<keyword evidence="6" id="KW-0966">Cell projection</keyword>
<keyword evidence="15" id="KW-1185">Reference proteome</keyword>
<dbReference type="GO" id="GO:0034464">
    <property type="term" value="C:BBSome"/>
    <property type="evidence" value="ECO:0007669"/>
    <property type="project" value="InterPro"/>
</dbReference>
<keyword evidence="7" id="KW-0175">Coiled coil</keyword>
<evidence type="ECO:0000256" key="6">
    <source>
        <dbReference type="ARBA" id="ARBA00023273"/>
    </source>
</evidence>
<accession>A0A8J5XCQ5</accession>
<dbReference type="Pfam" id="PF23351">
    <property type="entry name" value="BBS2_CtH"/>
    <property type="match status" value="1"/>
</dbReference>
<dbReference type="Proteomes" id="UP000751190">
    <property type="component" value="Unassembled WGS sequence"/>
</dbReference>
<dbReference type="EMBL" id="JAGTXO010000050">
    <property type="protein sequence ID" value="KAG8458569.1"/>
    <property type="molecule type" value="Genomic_DNA"/>
</dbReference>
<dbReference type="OMA" id="MSDGANC"/>
<dbReference type="GO" id="GO:0016020">
    <property type="term" value="C:membrane"/>
    <property type="evidence" value="ECO:0007669"/>
    <property type="project" value="TreeGrafter"/>
</dbReference>
<feature type="domain" description="BBS2 GAE" evidence="9">
    <location>
        <begin position="377"/>
        <end position="461"/>
    </location>
</feature>
<evidence type="ECO:0000256" key="3">
    <source>
        <dbReference type="ARBA" id="ARBA00022490"/>
    </source>
</evidence>
<name>A0A8J5XCQ5_DIALT</name>
<dbReference type="GO" id="GO:0031514">
    <property type="term" value="C:motile cilium"/>
    <property type="evidence" value="ECO:0007669"/>
    <property type="project" value="TreeGrafter"/>
</dbReference>
<dbReference type="InterPro" id="IPR055380">
    <property type="entry name" value="BBS2_hp_dom"/>
</dbReference>
<dbReference type="GO" id="GO:1905515">
    <property type="term" value="P:non-motile cilium assembly"/>
    <property type="evidence" value="ECO:0007669"/>
    <property type="project" value="InterPro"/>
</dbReference>
<comment type="caution">
    <text evidence="14">The sequence shown here is derived from an EMBL/GenBank/DDBJ whole genome shotgun (WGS) entry which is preliminary data.</text>
</comment>
<sequence length="699" mass="75883">MLIPAFKLDMKSPILPGLAVVGKYDGLSPCLTCATTAGRVFIHSPHERDQFTNAEMQHLNINRKITAIAAGVIDARSTKDALLVGAQTTLFAYDIRNNADIFYKDVPDGVNAMKVGMINAHDQPLAIVGGNCSIQGFDHEGAEQFWTVTGDNVACLEFCDVDSDGRMEMLVGSEDFEIRIFQDEEVVSEVTETAAVVGLAALRGTRYGYALANGTIGVYDRNQRVWRVKSKHTVSAIAGFDLDGDGEPELISGWTQGRLEVRSDRTGEVIYKDNLNQAVAAIVKADYRKDGNQQVIVCGADGEVRAYLPADAELNGNLMDANVELDTLHTLTERRAELQAELKSVQDNMKAAASGQDEAGLIPTSTKVSTSLSVSRHDRCVYLKVQSSTPDARVRAVCIFADQIFEGESHVAHDAGAAQAISVQLAPAKDVSALLAVNALVGGRGSSAYHVFELSARLPKFAMYARAAPEDGPEAASFVKLKVGERMPQVKKWVQGAFAPDVVPDDAGPGFSGLHVVSLRTGRRLGVLFENGVVTVQTDEMELAGDVVQDLCAALQLSELESDADFPSEMAAFQEVLARVDELNAVRLRMTADMADSSNLIKQLVLRAEDARMLGEIAMMRKAYTQLHALNQELIGEYRKRTNNHDQLLEALKEVNHMIQKAARLRAGQAKGRIVASCRNAIKSNNIHALFKIIQSGKE</sequence>
<dbReference type="InterPro" id="IPR011047">
    <property type="entry name" value="Quinoprotein_ADH-like_sf"/>
</dbReference>
<dbReference type="InterPro" id="IPR055381">
    <property type="entry name" value="BBS2_CtH_dom"/>
</dbReference>
<dbReference type="PANTHER" id="PTHR32465">
    <property type="entry name" value="BARDET-BIEDL SYNDROME 2 PROTEIN"/>
    <property type="match status" value="1"/>
</dbReference>
<dbReference type="InterPro" id="IPR055379">
    <property type="entry name" value="BBS2_pf_dom"/>
</dbReference>
<evidence type="ECO:0000259" key="11">
    <source>
        <dbReference type="Pfam" id="PF23350"/>
    </source>
</evidence>
<dbReference type="Pfam" id="PF23350">
    <property type="entry name" value="BBS2_pf"/>
    <property type="match status" value="1"/>
</dbReference>
<evidence type="ECO:0008006" key="16">
    <source>
        <dbReference type="Google" id="ProtNLM"/>
    </source>
</evidence>
<dbReference type="InterPro" id="IPR029333">
    <property type="entry name" value="BBS2_GAE_dom"/>
</dbReference>
<dbReference type="AlphaFoldDB" id="A0A8J5XCQ5"/>
<reference evidence="14" key="1">
    <citation type="submission" date="2021-05" db="EMBL/GenBank/DDBJ databases">
        <title>The genome of the haptophyte Pavlova lutheri (Diacronema luteri, Pavlovales) - a model for lipid biosynthesis in eukaryotic algae.</title>
        <authorList>
            <person name="Hulatt C.J."/>
            <person name="Posewitz M.C."/>
        </authorList>
    </citation>
    <scope>NUCLEOTIDE SEQUENCE</scope>
    <source>
        <strain evidence="14">NIVA-4/92</strain>
    </source>
</reference>
<dbReference type="Pfam" id="PF14782">
    <property type="entry name" value="BBS2_GAE"/>
    <property type="match status" value="1"/>
</dbReference>
<evidence type="ECO:0000313" key="15">
    <source>
        <dbReference type="Proteomes" id="UP000751190"/>
    </source>
</evidence>
<feature type="domain" description="BBS2 platform" evidence="11">
    <location>
        <begin position="469"/>
        <end position="554"/>
    </location>
</feature>
<dbReference type="PIRSF" id="PIRSF013684">
    <property type="entry name" value="BBS2"/>
    <property type="match status" value="1"/>
</dbReference>
<dbReference type="Gene3D" id="2.130.10.10">
    <property type="entry name" value="YVTN repeat-like/Quinoprotein amine dehydrogenase"/>
    <property type="match status" value="1"/>
</dbReference>
<protein>
    <recommendedName>
        <fullName evidence="16">Bardet-Biedl syndrome 2 protein homolog</fullName>
    </recommendedName>
</protein>
<keyword evidence="5" id="KW-0206">Cytoskeleton</keyword>
<dbReference type="InterPro" id="IPR029429">
    <property type="entry name" value="BBS2_Mid"/>
</dbReference>
<evidence type="ECO:0000259" key="13">
    <source>
        <dbReference type="Pfam" id="PF23353"/>
    </source>
</evidence>
<feature type="domain" description="Ciliary BBSome complex subunit 2 N-terminal" evidence="8">
    <location>
        <begin position="21"/>
        <end position="116"/>
    </location>
</feature>
<evidence type="ECO:0000259" key="10">
    <source>
        <dbReference type="Pfam" id="PF14783"/>
    </source>
</evidence>
<dbReference type="SUPFAM" id="SSF50998">
    <property type="entry name" value="Quinoprotein alcohol dehydrogenase-like"/>
    <property type="match status" value="1"/>
</dbReference>
<dbReference type="GO" id="GO:0036064">
    <property type="term" value="C:ciliary basal body"/>
    <property type="evidence" value="ECO:0007669"/>
    <property type="project" value="TreeGrafter"/>
</dbReference>
<evidence type="ECO:0000256" key="2">
    <source>
        <dbReference type="ARBA" id="ARBA00004245"/>
    </source>
</evidence>
<dbReference type="InterPro" id="IPR016616">
    <property type="entry name" value="Bardet-Biedl_syndrome_2_prot"/>
</dbReference>
<evidence type="ECO:0000259" key="12">
    <source>
        <dbReference type="Pfam" id="PF23351"/>
    </source>
</evidence>